<organism evidence="2">
    <name type="scientific">Mesocestoides corti</name>
    <name type="common">Flatworm</name>
    <dbReference type="NCBI Taxonomy" id="53468"/>
    <lineage>
        <taxon>Eukaryota</taxon>
        <taxon>Metazoa</taxon>
        <taxon>Spiralia</taxon>
        <taxon>Lophotrochozoa</taxon>
        <taxon>Platyhelminthes</taxon>
        <taxon>Cestoda</taxon>
        <taxon>Eucestoda</taxon>
        <taxon>Cyclophyllidea</taxon>
        <taxon>Mesocestoididae</taxon>
        <taxon>Mesocestoides</taxon>
    </lineage>
</organism>
<feature type="region of interest" description="Disordered" evidence="1">
    <location>
        <begin position="131"/>
        <end position="187"/>
    </location>
</feature>
<name>A0A5K3F5L9_MESCO</name>
<feature type="compositionally biased region" description="Basic and acidic residues" evidence="1">
    <location>
        <begin position="178"/>
        <end position="187"/>
    </location>
</feature>
<reference evidence="2" key="1">
    <citation type="submission" date="2019-11" db="UniProtKB">
        <authorList>
            <consortium name="WormBaseParasite"/>
        </authorList>
    </citation>
    <scope>IDENTIFICATION</scope>
</reference>
<feature type="compositionally biased region" description="Pro residues" evidence="1">
    <location>
        <begin position="154"/>
        <end position="164"/>
    </location>
</feature>
<proteinExistence type="predicted"/>
<dbReference type="AlphaFoldDB" id="A0A5K3F5L9"/>
<evidence type="ECO:0000256" key="1">
    <source>
        <dbReference type="SAM" id="MobiDB-lite"/>
    </source>
</evidence>
<evidence type="ECO:0000313" key="2">
    <source>
        <dbReference type="WBParaSite" id="MCU_005666-RC"/>
    </source>
</evidence>
<dbReference type="WBParaSite" id="MCU_005666-RC">
    <property type="protein sequence ID" value="MCU_005666-RC"/>
    <property type="gene ID" value="MCU_005666"/>
</dbReference>
<protein>
    <submittedName>
        <fullName evidence="2">Par3_HAL_N_term domain-containing protein</fullName>
    </submittedName>
</protein>
<feature type="compositionally biased region" description="Low complexity" evidence="1">
    <location>
        <begin position="131"/>
        <end position="143"/>
    </location>
</feature>
<accession>A0A5K3F5L9</accession>
<sequence>MLADTTRYSCANQVWPKNQTLIGLTYCFFSLSNHSPPQAVWKGDRSLSRKIGSIAGIDSSSSSMEAPHLDIPDQHPTLLLQRCLDLQHHLQCASEGTNSSSSEAQSYSLRISADVHTTTTVTAAVDVTDDLLPAPPLTSASSPGTMRKKRVAPTPLPPNAPPPSTSQSSFPVKQNASELKKASEGKL</sequence>